<feature type="region of interest" description="Disordered" evidence="1">
    <location>
        <begin position="518"/>
        <end position="542"/>
    </location>
</feature>
<name>A0A428QXL4_9HYPO</name>
<dbReference type="AlphaFoldDB" id="A0A428QXL4"/>
<evidence type="ECO:0000256" key="1">
    <source>
        <dbReference type="SAM" id="MobiDB-lite"/>
    </source>
</evidence>
<feature type="compositionally biased region" description="Acidic residues" evidence="1">
    <location>
        <begin position="527"/>
        <end position="539"/>
    </location>
</feature>
<dbReference type="OrthoDB" id="2157530at2759"/>
<protein>
    <recommendedName>
        <fullName evidence="2">Heterokaryon incompatibility domain-containing protein</fullName>
    </recommendedName>
</protein>
<organism evidence="3 4">
    <name type="scientific">Fusarium duplospermum</name>
    <dbReference type="NCBI Taxonomy" id="1325734"/>
    <lineage>
        <taxon>Eukaryota</taxon>
        <taxon>Fungi</taxon>
        <taxon>Dikarya</taxon>
        <taxon>Ascomycota</taxon>
        <taxon>Pezizomycotina</taxon>
        <taxon>Sordariomycetes</taxon>
        <taxon>Hypocreomycetidae</taxon>
        <taxon>Hypocreales</taxon>
        <taxon>Nectriaceae</taxon>
        <taxon>Fusarium</taxon>
        <taxon>Fusarium solani species complex</taxon>
    </lineage>
</organism>
<dbReference type="Pfam" id="PF26639">
    <property type="entry name" value="Het-6_barrel"/>
    <property type="match status" value="1"/>
</dbReference>
<dbReference type="Proteomes" id="UP000288168">
    <property type="component" value="Unassembled WGS sequence"/>
</dbReference>
<dbReference type="PANTHER" id="PTHR24148">
    <property type="entry name" value="ANKYRIN REPEAT DOMAIN-CONTAINING PROTEIN 39 HOMOLOG-RELATED"/>
    <property type="match status" value="1"/>
</dbReference>
<keyword evidence="4" id="KW-1185">Reference proteome</keyword>
<dbReference type="STRING" id="1325734.A0A428QXL4"/>
<dbReference type="Pfam" id="PF06985">
    <property type="entry name" value="HET"/>
    <property type="match status" value="1"/>
</dbReference>
<evidence type="ECO:0000313" key="3">
    <source>
        <dbReference type="EMBL" id="RSL69958.1"/>
    </source>
</evidence>
<reference evidence="3 4" key="1">
    <citation type="submission" date="2017-06" db="EMBL/GenBank/DDBJ databases">
        <title>Comparative genomic analysis of Ambrosia Fusariam Clade fungi.</title>
        <authorList>
            <person name="Stajich J.E."/>
            <person name="Carrillo J."/>
            <person name="Kijimoto T."/>
            <person name="Eskalen A."/>
            <person name="O'Donnell K."/>
            <person name="Kasson M."/>
        </authorList>
    </citation>
    <scope>NUCLEOTIDE SEQUENCE [LARGE SCALE GENOMIC DNA]</scope>
    <source>
        <strain evidence="3 4">NRRL62584</strain>
    </source>
</reference>
<evidence type="ECO:0000259" key="2">
    <source>
        <dbReference type="Pfam" id="PF06985"/>
    </source>
</evidence>
<sequence length="634" mass="71945">MAQADPSSSVDEAFTYGKAQLGPDQLRILFLLPEYCEEDGSDVHCCLVRLDLKATETLDPKRHPFMALSYVWGAPTPQKKIFINGKQKGVSPGLYEALLHIRDTMAPVSLWVDAICINQDDFGERAREVLKMKRIYAECQAVLYWLGVPESSSLFHRQWGVSPAEVFVDFGQVYDELCERGEENEQNAFRVWESLYNHDPLLIMRLSESLGTFLSLPFWKRVWITQELVLAQDGFFMWGVHRFNMKLLEAIRPLQTTAQPRTSFGADSGPFLKPYSSMLGAIGMRSRQAGFVEALLNMRYRLATMEHDYIYGLLGISDPQDIVPNYNKTKKEVFLEAFRTALSQETNLDILSACDRGWAKCADPSNRPDGGDWPTWLPDWSHHPLKMDEASYDFTIRSILLDLQEVLPVSFSAGGSTESVASILKDSTHLRLRGIEFDTVAQRIPVKDDEFSSVSLDKIQDGWYHKVKKLWHEGKLHPGYATLTALKKTCIKTMQYGRDETFGKEHFDKVFETPDEKNIRCSNANDDNSELLEEEDESDNEAKYKPQTVAPLYIQRNKSSYFITRRGLLGRSPVPVQVGDSICVFLGAKVPFLLRPAKDDSSVFQLAGEAYIYGIMKGAALRVMKGQEKDFVLV</sequence>
<dbReference type="PANTHER" id="PTHR24148:SF64">
    <property type="entry name" value="HETEROKARYON INCOMPATIBILITY DOMAIN-CONTAINING PROTEIN"/>
    <property type="match status" value="1"/>
</dbReference>
<accession>A0A428QXL4</accession>
<feature type="domain" description="Heterokaryon incompatibility" evidence="2">
    <location>
        <begin position="65"/>
        <end position="227"/>
    </location>
</feature>
<proteinExistence type="predicted"/>
<gene>
    <name evidence="3" type="ORF">CEP54_002037</name>
</gene>
<comment type="caution">
    <text evidence="3">The sequence shown here is derived from an EMBL/GenBank/DDBJ whole genome shotgun (WGS) entry which is preliminary data.</text>
</comment>
<dbReference type="EMBL" id="NKCI01000011">
    <property type="protein sequence ID" value="RSL69958.1"/>
    <property type="molecule type" value="Genomic_DNA"/>
</dbReference>
<dbReference type="InterPro" id="IPR052895">
    <property type="entry name" value="HetReg/Transcr_Mod"/>
</dbReference>
<evidence type="ECO:0000313" key="4">
    <source>
        <dbReference type="Proteomes" id="UP000288168"/>
    </source>
</evidence>
<dbReference type="InterPro" id="IPR010730">
    <property type="entry name" value="HET"/>
</dbReference>